<feature type="compositionally biased region" description="Low complexity" evidence="1">
    <location>
        <begin position="9"/>
        <end position="44"/>
    </location>
</feature>
<accession>A0ABW2X5K4</accession>
<evidence type="ECO:0000256" key="1">
    <source>
        <dbReference type="SAM" id="MobiDB-lite"/>
    </source>
</evidence>
<organism evidence="2 3">
    <name type="scientific">Streptomyces sanglieri</name>
    <dbReference type="NCBI Taxonomy" id="193460"/>
    <lineage>
        <taxon>Bacteria</taxon>
        <taxon>Bacillati</taxon>
        <taxon>Actinomycetota</taxon>
        <taxon>Actinomycetes</taxon>
        <taxon>Kitasatosporales</taxon>
        <taxon>Streptomycetaceae</taxon>
        <taxon>Streptomyces</taxon>
    </lineage>
</organism>
<evidence type="ECO:0008006" key="4">
    <source>
        <dbReference type="Google" id="ProtNLM"/>
    </source>
</evidence>
<evidence type="ECO:0000313" key="3">
    <source>
        <dbReference type="Proteomes" id="UP001596915"/>
    </source>
</evidence>
<dbReference type="EMBL" id="JBHTGL010000008">
    <property type="protein sequence ID" value="MFD0629084.1"/>
    <property type="molecule type" value="Genomic_DNA"/>
</dbReference>
<sequence length="169" mass="17513">MILLFLPDPFGGDSSASSPPSSNPSAAASSSTSGTVTSSSGLGTITLGRDRSMLDKGELRRSVATLTKGRAASPAITLVVQERMMSVVFTPAGVRAPGFQLRSLPYERIPALVENARTTLGIDSPQSWQLTADRITGTLTIRITVTGPDSTASLEADGAGKVLRRSPAP</sequence>
<evidence type="ECO:0000313" key="2">
    <source>
        <dbReference type="EMBL" id="MFD0629084.1"/>
    </source>
</evidence>
<protein>
    <recommendedName>
        <fullName evidence="4">Lipoprotein</fullName>
    </recommendedName>
</protein>
<name>A0ABW2X5K4_9ACTN</name>
<keyword evidence="3" id="KW-1185">Reference proteome</keyword>
<comment type="caution">
    <text evidence="2">The sequence shown here is derived from an EMBL/GenBank/DDBJ whole genome shotgun (WGS) entry which is preliminary data.</text>
</comment>
<gene>
    <name evidence="2" type="ORF">ACFQ2K_47180</name>
</gene>
<feature type="region of interest" description="Disordered" evidence="1">
    <location>
        <begin position="6"/>
        <end position="44"/>
    </location>
</feature>
<proteinExistence type="predicted"/>
<reference evidence="3" key="1">
    <citation type="journal article" date="2019" name="Int. J. Syst. Evol. Microbiol.">
        <title>The Global Catalogue of Microorganisms (GCM) 10K type strain sequencing project: providing services to taxonomists for standard genome sequencing and annotation.</title>
        <authorList>
            <consortium name="The Broad Institute Genomics Platform"/>
            <consortium name="The Broad Institute Genome Sequencing Center for Infectious Disease"/>
            <person name="Wu L."/>
            <person name="Ma J."/>
        </authorList>
    </citation>
    <scope>NUCLEOTIDE SEQUENCE [LARGE SCALE GENOMIC DNA]</scope>
    <source>
        <strain evidence="3">JCM 12607</strain>
    </source>
</reference>
<dbReference type="Proteomes" id="UP001596915">
    <property type="component" value="Unassembled WGS sequence"/>
</dbReference>